<keyword evidence="2" id="KW-0812">Transmembrane</keyword>
<dbReference type="PANTHER" id="PTHR17609:SF3">
    <property type="entry name" value="SAP DOMAIN-CONTAINING PROTEIN"/>
    <property type="match status" value="1"/>
</dbReference>
<protein>
    <submittedName>
        <fullName evidence="3">Uncharacterized protein</fullName>
    </submittedName>
</protein>
<organism evidence="3 4">
    <name type="scientific">Muraenolepis orangiensis</name>
    <name type="common">Patagonian moray cod</name>
    <dbReference type="NCBI Taxonomy" id="630683"/>
    <lineage>
        <taxon>Eukaryota</taxon>
        <taxon>Metazoa</taxon>
        <taxon>Chordata</taxon>
        <taxon>Craniata</taxon>
        <taxon>Vertebrata</taxon>
        <taxon>Euteleostomi</taxon>
        <taxon>Actinopterygii</taxon>
        <taxon>Neopterygii</taxon>
        <taxon>Teleostei</taxon>
        <taxon>Neoteleostei</taxon>
        <taxon>Acanthomorphata</taxon>
        <taxon>Zeiogadaria</taxon>
        <taxon>Gadariae</taxon>
        <taxon>Gadiformes</taxon>
        <taxon>Muraenolepidoidei</taxon>
        <taxon>Muraenolepididae</taxon>
        <taxon>Muraenolepis</taxon>
    </lineage>
</organism>
<proteinExistence type="predicted"/>
<feature type="transmembrane region" description="Helical" evidence="2">
    <location>
        <begin position="69"/>
        <end position="96"/>
    </location>
</feature>
<keyword evidence="2" id="KW-0472">Membrane</keyword>
<evidence type="ECO:0000256" key="1">
    <source>
        <dbReference type="SAM" id="MobiDB-lite"/>
    </source>
</evidence>
<feature type="compositionally biased region" description="Acidic residues" evidence="1">
    <location>
        <begin position="140"/>
        <end position="154"/>
    </location>
</feature>
<evidence type="ECO:0000313" key="4">
    <source>
        <dbReference type="Proteomes" id="UP001148018"/>
    </source>
</evidence>
<dbReference type="InterPro" id="IPR039598">
    <property type="entry name" value="HMGXB3"/>
</dbReference>
<dbReference type="AlphaFoldDB" id="A0A9Q0IHY3"/>
<accession>A0A9Q0IHY3</accession>
<keyword evidence="4" id="KW-1185">Reference proteome</keyword>
<dbReference type="EMBL" id="JANIIK010000109">
    <property type="protein sequence ID" value="KAJ3598663.1"/>
    <property type="molecule type" value="Genomic_DNA"/>
</dbReference>
<dbReference type="Proteomes" id="UP001148018">
    <property type="component" value="Unassembled WGS sequence"/>
</dbReference>
<evidence type="ECO:0000313" key="3">
    <source>
        <dbReference type="EMBL" id="KAJ3598663.1"/>
    </source>
</evidence>
<dbReference type="OrthoDB" id="8911083at2759"/>
<feature type="compositionally biased region" description="Basic and acidic residues" evidence="1">
    <location>
        <begin position="14"/>
        <end position="28"/>
    </location>
</feature>
<dbReference type="PANTHER" id="PTHR17609">
    <property type="entry name" value="HMG DOMAIN-CONTAINING PROTEIN 3"/>
    <property type="match status" value="1"/>
</dbReference>
<evidence type="ECO:0000256" key="2">
    <source>
        <dbReference type="SAM" id="Phobius"/>
    </source>
</evidence>
<comment type="caution">
    <text evidence="3">The sequence shown here is derived from an EMBL/GenBank/DDBJ whole genome shotgun (WGS) entry which is preliminary data.</text>
</comment>
<reference evidence="3" key="1">
    <citation type="submission" date="2022-07" db="EMBL/GenBank/DDBJ databases">
        <title>Chromosome-level genome of Muraenolepis orangiensis.</title>
        <authorList>
            <person name="Kim J."/>
        </authorList>
    </citation>
    <scope>NUCLEOTIDE SEQUENCE</scope>
    <source>
        <strain evidence="3">KU_S4_2022</strain>
        <tissue evidence="3">Muscle</tissue>
    </source>
</reference>
<feature type="region of interest" description="Disordered" evidence="1">
    <location>
        <begin position="1"/>
        <end position="28"/>
    </location>
</feature>
<gene>
    <name evidence="3" type="ORF">NHX12_002168</name>
</gene>
<feature type="region of interest" description="Disordered" evidence="1">
    <location>
        <begin position="138"/>
        <end position="173"/>
    </location>
</feature>
<keyword evidence="2" id="KW-1133">Transmembrane helix</keyword>
<name>A0A9Q0IHY3_9TELE</name>
<sequence length="173" mass="20176">MKSPHPITGTSHRFSLDDRFHRGNQKRPEEKLRSLDLLPELTGILNSSMAEQLNKELSNSRCFPCQLKVMLYMFMLYMFMLYMFMLYMSMLYMFMLRLVFHFHNQRVNNTFFEKMCRLAKGKAAIGINGRICLFGHDGEQPEDDTEDVATEVPDETALSDADIPFPEEVTERG</sequence>